<comment type="caution">
    <text evidence="1">The sequence shown here is derived from an EMBL/GenBank/DDBJ whole genome shotgun (WGS) entry which is preliminary data.</text>
</comment>
<proteinExistence type="predicted"/>
<dbReference type="AlphaFoldDB" id="A0A919P3Q1"/>
<dbReference type="RefSeq" id="WP_203753833.1">
    <property type="nucleotide sequence ID" value="NZ_BONK01000007.1"/>
</dbReference>
<protein>
    <recommendedName>
        <fullName evidence="3">HEAT repeat domain-containing protein</fullName>
    </recommendedName>
</protein>
<reference evidence="1" key="1">
    <citation type="submission" date="2021-01" db="EMBL/GenBank/DDBJ databases">
        <title>Whole genome shotgun sequence of Cellulomonas chitinilytica NBRC 110799.</title>
        <authorList>
            <person name="Komaki H."/>
            <person name="Tamura T."/>
        </authorList>
    </citation>
    <scope>NUCLEOTIDE SEQUENCE</scope>
    <source>
        <strain evidence="1">NBRC 110799</strain>
    </source>
</reference>
<evidence type="ECO:0000313" key="1">
    <source>
        <dbReference type="EMBL" id="GIG21587.1"/>
    </source>
</evidence>
<evidence type="ECO:0008006" key="3">
    <source>
        <dbReference type="Google" id="ProtNLM"/>
    </source>
</evidence>
<keyword evidence="2" id="KW-1185">Reference proteome</keyword>
<dbReference type="EMBL" id="BONK01000007">
    <property type="protein sequence ID" value="GIG21587.1"/>
    <property type="molecule type" value="Genomic_DNA"/>
</dbReference>
<dbReference type="Proteomes" id="UP000632740">
    <property type="component" value="Unassembled WGS sequence"/>
</dbReference>
<organism evidence="1 2">
    <name type="scientific">Cellulomonas chitinilytica</name>
    <dbReference type="NCBI Taxonomy" id="398759"/>
    <lineage>
        <taxon>Bacteria</taxon>
        <taxon>Bacillati</taxon>
        <taxon>Actinomycetota</taxon>
        <taxon>Actinomycetes</taxon>
        <taxon>Micrococcales</taxon>
        <taxon>Cellulomonadaceae</taxon>
        <taxon>Cellulomonas</taxon>
    </lineage>
</organism>
<evidence type="ECO:0000313" key="2">
    <source>
        <dbReference type="Proteomes" id="UP000632740"/>
    </source>
</evidence>
<name>A0A919P3Q1_9CELL</name>
<accession>A0A919P3Q1</accession>
<gene>
    <name evidence="1" type="ORF">Cch01nite_23110</name>
</gene>
<sequence length="166" mass="18504">MHWTREDDLLAEMSFWVPLPDEADPRWDDEDDAWADAARLLSAADASGEHGWQEVAVRVYEHAADWDAHGMMQGIRHGPERAFPGEPGSAAFARRLEPLTEQVRTGTRLWAVRELGILRQLSSLPSLLDRTQDPSPAVAAAAVVSVEMLGQRHPLARQHARRLTAT</sequence>